<evidence type="ECO:0000256" key="2">
    <source>
        <dbReference type="ARBA" id="ARBA00023125"/>
    </source>
</evidence>
<evidence type="ECO:0000313" key="5">
    <source>
        <dbReference type="EMBL" id="AQG78540.1"/>
    </source>
</evidence>
<evidence type="ECO:0000313" key="6">
    <source>
        <dbReference type="Proteomes" id="UP000187941"/>
    </source>
</evidence>
<evidence type="ECO:0000256" key="1">
    <source>
        <dbReference type="ARBA" id="ARBA00023015"/>
    </source>
</evidence>
<evidence type="ECO:0000259" key="4">
    <source>
        <dbReference type="PROSITE" id="PS01124"/>
    </source>
</evidence>
<feature type="domain" description="HTH araC/xylS-type" evidence="4">
    <location>
        <begin position="161"/>
        <end position="261"/>
    </location>
</feature>
<protein>
    <submittedName>
        <fullName evidence="5">AraC family transcriptional regulator</fullName>
    </submittedName>
</protein>
<reference evidence="5 6" key="1">
    <citation type="submission" date="2016-01" db="EMBL/GenBank/DDBJ databases">
        <authorList>
            <person name="Oliw E.H."/>
        </authorList>
    </citation>
    <scope>NUCLEOTIDE SEQUENCE [LARGE SCALE GENOMIC DNA]</scope>
    <source>
        <strain evidence="5 6">DY10</strain>
    </source>
</reference>
<dbReference type="InterPro" id="IPR050204">
    <property type="entry name" value="AraC_XylS_family_regulators"/>
</dbReference>
<accession>A0A1P9WT73</accession>
<keyword evidence="3" id="KW-0804">Transcription</keyword>
<dbReference type="AlphaFoldDB" id="A0A1P9WT73"/>
<evidence type="ECO:0000256" key="3">
    <source>
        <dbReference type="ARBA" id="ARBA00023163"/>
    </source>
</evidence>
<dbReference type="PANTHER" id="PTHR46796">
    <property type="entry name" value="HTH-TYPE TRANSCRIPTIONAL ACTIVATOR RHAS-RELATED"/>
    <property type="match status" value="1"/>
</dbReference>
<dbReference type="Pfam" id="PF12833">
    <property type="entry name" value="HTH_18"/>
    <property type="match status" value="1"/>
</dbReference>
<name>A0A1P9WT73_9BACT</name>
<organism evidence="5 6">
    <name type="scientific">Spirosoma montaniterrae</name>
    <dbReference type="NCBI Taxonomy" id="1178516"/>
    <lineage>
        <taxon>Bacteria</taxon>
        <taxon>Pseudomonadati</taxon>
        <taxon>Bacteroidota</taxon>
        <taxon>Cytophagia</taxon>
        <taxon>Cytophagales</taxon>
        <taxon>Cytophagaceae</taxon>
        <taxon>Spirosoma</taxon>
    </lineage>
</organism>
<dbReference type="InterPro" id="IPR018060">
    <property type="entry name" value="HTH_AraC"/>
</dbReference>
<dbReference type="KEGG" id="smon:AWR27_03800"/>
<keyword evidence="6" id="KW-1185">Reference proteome</keyword>
<keyword evidence="2" id="KW-0238">DNA-binding</keyword>
<dbReference type="Proteomes" id="UP000187941">
    <property type="component" value="Chromosome"/>
</dbReference>
<gene>
    <name evidence="5" type="ORF">AWR27_03800</name>
</gene>
<dbReference type="OrthoDB" id="635259at2"/>
<dbReference type="InterPro" id="IPR046532">
    <property type="entry name" value="DUF6597"/>
</dbReference>
<dbReference type="Pfam" id="PF20240">
    <property type="entry name" value="DUF6597"/>
    <property type="match status" value="1"/>
</dbReference>
<dbReference type="STRING" id="1178516.AWR27_03800"/>
<dbReference type="GO" id="GO:0003700">
    <property type="term" value="F:DNA-binding transcription factor activity"/>
    <property type="evidence" value="ECO:0007669"/>
    <property type="project" value="InterPro"/>
</dbReference>
<sequence length="269" mass="31069">MRYQKIKPAAHLAPYVECYFAWEKADALAQPLRIESPPTGFASMVFSYGDPYYVQTEKHTTLAPASFLTGQATRQYELELNGRIGMVGIVFRPAGLSTLFGLPMYEFTDERVALPDVLGASLTDLHEQICESPSVAGRVTLLEQFLNRQLLRRGDSFDRTDYAANLIVDKYGMLTVNELLDDLYVCRRQFERQFLQKVGVSPKYYARIRRIGYLCSLLAQQHWQVADWQDFIFQAGYYDQSHFIREFTQFTGKRPTLYLKDNTELSQYL</sequence>
<dbReference type="EMBL" id="CP014263">
    <property type="protein sequence ID" value="AQG78540.1"/>
    <property type="molecule type" value="Genomic_DNA"/>
</dbReference>
<dbReference type="PANTHER" id="PTHR46796:SF13">
    <property type="entry name" value="HTH-TYPE TRANSCRIPTIONAL ACTIVATOR RHAS"/>
    <property type="match status" value="1"/>
</dbReference>
<dbReference type="GO" id="GO:0043565">
    <property type="term" value="F:sequence-specific DNA binding"/>
    <property type="evidence" value="ECO:0007669"/>
    <property type="project" value="InterPro"/>
</dbReference>
<dbReference type="RefSeq" id="WP_077129979.1">
    <property type="nucleotide sequence ID" value="NZ_CP014263.1"/>
</dbReference>
<keyword evidence="1" id="KW-0805">Transcription regulation</keyword>
<dbReference type="PROSITE" id="PS01124">
    <property type="entry name" value="HTH_ARAC_FAMILY_2"/>
    <property type="match status" value="1"/>
</dbReference>
<dbReference type="Gene3D" id="1.10.10.60">
    <property type="entry name" value="Homeodomain-like"/>
    <property type="match status" value="1"/>
</dbReference>
<dbReference type="SMART" id="SM00342">
    <property type="entry name" value="HTH_ARAC"/>
    <property type="match status" value="1"/>
</dbReference>
<proteinExistence type="predicted"/>